<evidence type="ECO:0000313" key="3">
    <source>
        <dbReference type="Proteomes" id="UP000251717"/>
    </source>
</evidence>
<proteinExistence type="predicted"/>
<reference evidence="2 3" key="1">
    <citation type="submission" date="2017-03" db="EMBL/GenBank/DDBJ databases">
        <title>Genome sequence of Methanobrevibacter thaueri.</title>
        <authorList>
            <person name="Poehlein A."/>
            <person name="Seedorf H."/>
            <person name="Daniel R."/>
        </authorList>
    </citation>
    <scope>NUCLEOTIDE SEQUENCE [LARGE SCALE GENOMIC DNA]</scope>
    <source>
        <strain evidence="2 3">DSM 11995</strain>
    </source>
</reference>
<keyword evidence="1" id="KW-1133">Transmembrane helix</keyword>
<dbReference type="RefSeq" id="WP_116592015.1">
    <property type="nucleotide sequence ID" value="NZ_MZGS01000020.1"/>
</dbReference>
<name>A0A315Y9Q8_9EURY</name>
<comment type="caution">
    <text evidence="2">The sequence shown here is derived from an EMBL/GenBank/DDBJ whole genome shotgun (WGS) entry which is preliminary data.</text>
</comment>
<dbReference type="EMBL" id="MZGS01000020">
    <property type="protein sequence ID" value="PWB87502.1"/>
    <property type="molecule type" value="Genomic_DNA"/>
</dbReference>
<dbReference type="InterPro" id="IPR005325">
    <property type="entry name" value="DUF308_memb"/>
</dbReference>
<keyword evidence="1" id="KW-0812">Transmembrane</keyword>
<dbReference type="Pfam" id="PF03729">
    <property type="entry name" value="DUF308"/>
    <property type="match status" value="1"/>
</dbReference>
<organism evidence="2 3">
    <name type="scientific">Methanobrevibacter thaueri</name>
    <dbReference type="NCBI Taxonomy" id="190975"/>
    <lineage>
        <taxon>Archaea</taxon>
        <taxon>Methanobacteriati</taxon>
        <taxon>Methanobacteriota</taxon>
        <taxon>Methanomada group</taxon>
        <taxon>Methanobacteria</taxon>
        <taxon>Methanobacteriales</taxon>
        <taxon>Methanobacteriaceae</taxon>
        <taxon>Methanobrevibacter</taxon>
    </lineage>
</organism>
<dbReference type="Proteomes" id="UP000251717">
    <property type="component" value="Unassembled WGS sequence"/>
</dbReference>
<accession>A0A315Y9Q8</accession>
<feature type="transmembrane region" description="Helical" evidence="1">
    <location>
        <begin position="80"/>
        <end position="99"/>
    </location>
</feature>
<feature type="transmembrane region" description="Helical" evidence="1">
    <location>
        <begin position="7"/>
        <end position="25"/>
    </location>
</feature>
<evidence type="ECO:0008006" key="4">
    <source>
        <dbReference type="Google" id="ProtNLM"/>
    </source>
</evidence>
<protein>
    <recommendedName>
        <fullName evidence="4">Acid-resistance membrane protein</fullName>
    </recommendedName>
</protein>
<feature type="transmembrane region" description="Helical" evidence="1">
    <location>
        <begin position="31"/>
        <end position="49"/>
    </location>
</feature>
<evidence type="ECO:0000256" key="1">
    <source>
        <dbReference type="SAM" id="Phobius"/>
    </source>
</evidence>
<keyword evidence="1" id="KW-0472">Membrane</keyword>
<feature type="transmembrane region" description="Helical" evidence="1">
    <location>
        <begin position="54"/>
        <end position="74"/>
    </location>
</feature>
<dbReference type="AlphaFoldDB" id="A0A315Y9Q8"/>
<feature type="transmembrane region" description="Helical" evidence="1">
    <location>
        <begin position="106"/>
        <end position="124"/>
    </location>
</feature>
<evidence type="ECO:0000313" key="2">
    <source>
        <dbReference type="EMBL" id="PWB87502.1"/>
    </source>
</evidence>
<keyword evidence="3" id="KW-1185">Reference proteome</keyword>
<feature type="transmembrane region" description="Helical" evidence="1">
    <location>
        <begin position="130"/>
        <end position="150"/>
    </location>
</feature>
<sequence length="152" mass="15809">MEPNKLAGILSIILGLIFIVCPVLSTATLSIFIGLSLIFFGIALVVSGFTAFNIIIGILAIIVGLVFVFNIAALSFIFGIQFYVIGIILVLGGIVGLVSDSGISKIASVLIIILGIISFALGGFSIEQPLFAIILIGVALIIEGIGLYLIEV</sequence>
<gene>
    <name evidence="2" type="ORF">MBBTH_10680</name>
</gene>